<comment type="caution">
    <text evidence="2">The sequence shown here is derived from an EMBL/GenBank/DDBJ whole genome shotgun (WGS) entry which is preliminary data.</text>
</comment>
<accession>A0A812ISE7</accession>
<dbReference type="AlphaFoldDB" id="A0A812ISE7"/>
<organism evidence="2 3">
    <name type="scientific">Symbiodinium necroappetens</name>
    <dbReference type="NCBI Taxonomy" id="1628268"/>
    <lineage>
        <taxon>Eukaryota</taxon>
        <taxon>Sar</taxon>
        <taxon>Alveolata</taxon>
        <taxon>Dinophyceae</taxon>
        <taxon>Suessiales</taxon>
        <taxon>Symbiodiniaceae</taxon>
        <taxon>Symbiodinium</taxon>
    </lineage>
</organism>
<feature type="region of interest" description="Disordered" evidence="1">
    <location>
        <begin position="1"/>
        <end position="25"/>
    </location>
</feature>
<proteinExistence type="predicted"/>
<reference evidence="2" key="1">
    <citation type="submission" date="2021-02" db="EMBL/GenBank/DDBJ databases">
        <authorList>
            <person name="Dougan E. K."/>
            <person name="Rhodes N."/>
            <person name="Thang M."/>
            <person name="Chan C."/>
        </authorList>
    </citation>
    <scope>NUCLEOTIDE SEQUENCE</scope>
</reference>
<evidence type="ECO:0000313" key="3">
    <source>
        <dbReference type="Proteomes" id="UP000601435"/>
    </source>
</evidence>
<name>A0A812ISE7_9DINO</name>
<evidence type="ECO:0000313" key="2">
    <source>
        <dbReference type="EMBL" id="CAE7162086.1"/>
    </source>
</evidence>
<feature type="non-terminal residue" evidence="2">
    <location>
        <position position="52"/>
    </location>
</feature>
<sequence length="52" mass="5762">MRRRSTTSPSEAPRASSSTTTSRWCWTSGTSLKSAERRRIPIWVSSLGHTPG</sequence>
<dbReference type="EMBL" id="CAJNJA010001992">
    <property type="protein sequence ID" value="CAE7162086.1"/>
    <property type="molecule type" value="Genomic_DNA"/>
</dbReference>
<evidence type="ECO:0000256" key="1">
    <source>
        <dbReference type="SAM" id="MobiDB-lite"/>
    </source>
</evidence>
<protein>
    <submittedName>
        <fullName evidence="2">Uncharacterized protein</fullName>
    </submittedName>
</protein>
<keyword evidence="3" id="KW-1185">Reference proteome</keyword>
<dbReference type="Proteomes" id="UP000601435">
    <property type="component" value="Unassembled WGS sequence"/>
</dbReference>
<gene>
    <name evidence="2" type="ORF">SNEC2469_LOCUS400</name>
</gene>